<gene>
    <name evidence="1" type="ORF">HMPREF0673_02428</name>
</gene>
<accession>G6B0L0</accession>
<name>G6B0L0_9BACT</name>
<dbReference type="HOGENOM" id="CLU_3139286_0_0_10"/>
<evidence type="ECO:0000313" key="2">
    <source>
        <dbReference type="Proteomes" id="UP000004407"/>
    </source>
</evidence>
<organism evidence="1 2">
    <name type="scientific">Leyella stercorea DSM 18206</name>
    <dbReference type="NCBI Taxonomy" id="1002367"/>
    <lineage>
        <taxon>Bacteria</taxon>
        <taxon>Pseudomonadati</taxon>
        <taxon>Bacteroidota</taxon>
        <taxon>Bacteroidia</taxon>
        <taxon>Bacteroidales</taxon>
        <taxon>Prevotellaceae</taxon>
        <taxon>Leyella</taxon>
    </lineage>
</organism>
<proteinExistence type="predicted"/>
<dbReference type="AlphaFoldDB" id="G6B0L0"/>
<reference evidence="1 2" key="1">
    <citation type="submission" date="2011-08" db="EMBL/GenBank/DDBJ databases">
        <authorList>
            <person name="Weinstock G."/>
            <person name="Sodergren E."/>
            <person name="Clifton S."/>
            <person name="Fulton L."/>
            <person name="Fulton B."/>
            <person name="Courtney L."/>
            <person name="Fronick C."/>
            <person name="Harrison M."/>
            <person name="Strong C."/>
            <person name="Farmer C."/>
            <person name="Delahaunty K."/>
            <person name="Markovic C."/>
            <person name="Hall O."/>
            <person name="Minx P."/>
            <person name="Tomlinson C."/>
            <person name="Mitreva M."/>
            <person name="Hou S."/>
            <person name="Chen J."/>
            <person name="Wollam A."/>
            <person name="Pepin K.H."/>
            <person name="Johnson M."/>
            <person name="Bhonagiri V."/>
            <person name="Zhang X."/>
            <person name="Suruliraj S."/>
            <person name="Warren W."/>
            <person name="Chinwalla A."/>
            <person name="Mardis E.R."/>
            <person name="Wilson R.K."/>
        </authorList>
    </citation>
    <scope>NUCLEOTIDE SEQUENCE [LARGE SCALE GENOMIC DNA]</scope>
    <source>
        <strain evidence="1 2">DSM 18206</strain>
    </source>
</reference>
<protein>
    <submittedName>
        <fullName evidence="1">Uncharacterized protein</fullName>
    </submittedName>
</protein>
<dbReference type="Proteomes" id="UP000004407">
    <property type="component" value="Unassembled WGS sequence"/>
</dbReference>
<dbReference type="EMBL" id="AFZZ01000205">
    <property type="protein sequence ID" value="EHJ37260.1"/>
    <property type="molecule type" value="Genomic_DNA"/>
</dbReference>
<evidence type="ECO:0000313" key="1">
    <source>
        <dbReference type="EMBL" id="EHJ37260.1"/>
    </source>
</evidence>
<sequence>MISAIRGRTVFPQNPRNAQKLLVEKGLPQIARIYTDVGGYGILPYPRSP</sequence>
<comment type="caution">
    <text evidence="1">The sequence shown here is derived from an EMBL/GenBank/DDBJ whole genome shotgun (WGS) entry which is preliminary data.</text>
</comment>